<dbReference type="Proteomes" id="UP000245207">
    <property type="component" value="Unassembled WGS sequence"/>
</dbReference>
<comment type="caution">
    <text evidence="2">The sequence shown here is derived from an EMBL/GenBank/DDBJ whole genome shotgun (WGS) entry which is preliminary data.</text>
</comment>
<protein>
    <recommendedName>
        <fullName evidence="1">KIB1-4 beta-propeller domain-containing protein</fullName>
    </recommendedName>
</protein>
<dbReference type="Pfam" id="PF03478">
    <property type="entry name" value="Beta-prop_KIB1-4"/>
    <property type="match status" value="2"/>
</dbReference>
<dbReference type="PANTHER" id="PTHR33127">
    <property type="entry name" value="TRANSMEMBRANE PROTEIN"/>
    <property type="match status" value="1"/>
</dbReference>
<dbReference type="PANTHER" id="PTHR33127:SF5">
    <property type="entry name" value="TRANSMEMBRANE PROTEIN"/>
    <property type="match status" value="1"/>
</dbReference>
<evidence type="ECO:0000259" key="1">
    <source>
        <dbReference type="Pfam" id="PF03478"/>
    </source>
</evidence>
<reference evidence="2 3" key="1">
    <citation type="journal article" date="2018" name="Mol. Plant">
        <title>The genome of Artemisia annua provides insight into the evolution of Asteraceae family and artemisinin biosynthesis.</title>
        <authorList>
            <person name="Shen Q."/>
            <person name="Zhang L."/>
            <person name="Liao Z."/>
            <person name="Wang S."/>
            <person name="Yan T."/>
            <person name="Shi P."/>
            <person name="Liu M."/>
            <person name="Fu X."/>
            <person name="Pan Q."/>
            <person name="Wang Y."/>
            <person name="Lv Z."/>
            <person name="Lu X."/>
            <person name="Zhang F."/>
            <person name="Jiang W."/>
            <person name="Ma Y."/>
            <person name="Chen M."/>
            <person name="Hao X."/>
            <person name="Li L."/>
            <person name="Tang Y."/>
            <person name="Lv G."/>
            <person name="Zhou Y."/>
            <person name="Sun X."/>
            <person name="Brodelius P.E."/>
            <person name="Rose J.K.C."/>
            <person name="Tang K."/>
        </authorList>
    </citation>
    <scope>NUCLEOTIDE SEQUENCE [LARGE SCALE GENOMIC DNA]</scope>
    <source>
        <strain evidence="3">cv. Huhao1</strain>
        <tissue evidence="2">Leaf</tissue>
    </source>
</reference>
<dbReference type="AlphaFoldDB" id="A0A2U1PKP3"/>
<gene>
    <name evidence="2" type="ORF">CTI12_AA146440</name>
</gene>
<proteinExistence type="predicted"/>
<dbReference type="OrthoDB" id="1863935at2759"/>
<accession>A0A2U1PKP3</accession>
<keyword evidence="3" id="KW-1185">Reference proteome</keyword>
<feature type="domain" description="KIB1-4 beta-propeller" evidence="1">
    <location>
        <begin position="46"/>
        <end position="274"/>
    </location>
</feature>
<name>A0A2U1PKP3_ARTAN</name>
<evidence type="ECO:0000313" key="2">
    <source>
        <dbReference type="EMBL" id="PWA86335.1"/>
    </source>
</evidence>
<evidence type="ECO:0000313" key="3">
    <source>
        <dbReference type="Proteomes" id="UP000245207"/>
    </source>
</evidence>
<sequence length="726" mass="83386">MEGHKTTSACDQLLSSKYPLLVSQNLEAAKDDDQIIYTMHKPLSHFKCKIPELLGRRIRGCFHGWVVLSNHPYNVVWSLWNPITSNLIRLPTLTKKLGDTHECCLSSPPDDPCSVFFFTTTKKPTIIFCRLDSKRKKLRWIERSYAKQFRTMLNGKDGFLANPTCCNGKVYALTVAYYHYVVEVDILVKNNKVLISLSPVVEEPVCCFNRCPVYKYTTSNDYLKGSGTDLFFIAIAFEDHTRKIVAGLYLFKLDMTSMKWEEIKDLKDDIFFIELARNEDSVFYLPEIASELGGYVHILDEMGNVTCSYNIKRKTISLSSMPSVVLKREFPAWAMLECRLEGDPSDSKQEEKEYPVVIRSFTCDLVEFDRSPRESHLLNIPDHILEMIMELCVGVEYMNFRSTCKRCNLAAPHIQWSNKTMLRRLQTYSLVSPWLMVFDKHLGIITFTDPLLGHKYFINIPQELTGFQIYCSWHGWLLMYKIVGPIMVFFNPFTYDIRKLPVVGYLESFCFSAPPTSSDCMVVGFTTKGESNFYIHFVAGEPSWCTLGGGDDPSSFHFPTFCGQDVYVLRNDSGVDVYRKVGHEDYSWETFIAEAPRSCCTSPAKHFLAKCDQHLFLVVVGDSGESVEVFKVNESKKEWEKVRCLGTHMIYICATTCLCIEAKLPEMENKIYFPTLHSVDGKIVFYSLETCKYHTFNGKNIGETFVDFFGLECHSNPHTWIEPSWS</sequence>
<dbReference type="EMBL" id="PKPP01001030">
    <property type="protein sequence ID" value="PWA86335.1"/>
    <property type="molecule type" value="Genomic_DNA"/>
</dbReference>
<dbReference type="InterPro" id="IPR005174">
    <property type="entry name" value="KIB1-4_b-propeller"/>
</dbReference>
<feature type="domain" description="KIB1-4 beta-propeller" evidence="1">
    <location>
        <begin position="456"/>
        <end position="680"/>
    </location>
</feature>
<organism evidence="2 3">
    <name type="scientific">Artemisia annua</name>
    <name type="common">Sweet wormwood</name>
    <dbReference type="NCBI Taxonomy" id="35608"/>
    <lineage>
        <taxon>Eukaryota</taxon>
        <taxon>Viridiplantae</taxon>
        <taxon>Streptophyta</taxon>
        <taxon>Embryophyta</taxon>
        <taxon>Tracheophyta</taxon>
        <taxon>Spermatophyta</taxon>
        <taxon>Magnoliopsida</taxon>
        <taxon>eudicotyledons</taxon>
        <taxon>Gunneridae</taxon>
        <taxon>Pentapetalae</taxon>
        <taxon>asterids</taxon>
        <taxon>campanulids</taxon>
        <taxon>Asterales</taxon>
        <taxon>Asteraceae</taxon>
        <taxon>Asteroideae</taxon>
        <taxon>Anthemideae</taxon>
        <taxon>Artemisiinae</taxon>
        <taxon>Artemisia</taxon>
    </lineage>
</organism>